<feature type="domain" description="HTH araC/xylS-type" evidence="5">
    <location>
        <begin position="671"/>
        <end position="770"/>
    </location>
</feature>
<keyword evidence="4" id="KW-1133">Transmembrane helix</keyword>
<dbReference type="PANTHER" id="PTHR43280">
    <property type="entry name" value="ARAC-FAMILY TRANSCRIPTIONAL REGULATOR"/>
    <property type="match status" value="1"/>
</dbReference>
<feature type="transmembrane region" description="Helical" evidence="4">
    <location>
        <begin position="300"/>
        <end position="324"/>
    </location>
</feature>
<keyword evidence="2" id="KW-0238">DNA-binding</keyword>
<sequence length="783" mass="89122">MSIFQYRSTKRTVAVLLILLFLVVSAISFLSYWVATSRLKYESTNTHIAMLSQIDHKIELMLQAIDKETIQMLANEEVNKFFDHTMTEAESRDNAYRLSGYFTRFVNAGEYVYSVDLYSYDRGQLFSGGAIKEEQTPEDSSWISQFAKYDGYSNWLPTRRVPLSASNFPIYRNVVTLVRTYPLIHSPGFRRGAVAVNIKEEALYQLLSDAKSRMMGDIFILGHNGSLMSGADKSKLGEDMSRVPVLSEVMKGGEEGFFKASPQDVASSVFYVTSPYTGWKIVNIVPEIQLNQPLIKIRNALIIIALLLFLTAGVLAVLLGLWTFHPLNRFLMNLSKKLKAHPLYEGADWGKGNEFARFENAVQNILTDSESLQAQIKESKPIMKWRLLMDLLTNFPRPYGNIEKYMDVVGVHLHSKHFIVMSAEYDRKADVNSKRDLHLYAYALCNVAEELINAESKGAAIEWEDGQCAIILSFDDEDPVKHALRAVAIADMLKNYLQDQFRRTISIGIGSEVHRMQDIHLSHKQSIEALKYKLVMGDNTIIAADDIQDYGFGAFHRLFALTEGMIDSVKVLDEERMSQQLKDWFDKLASSKIPPDTIKQLIVQLLMKAAVVAGEIGVAHEELVPAESMSETLEQYESLEQIREFAARILSGYIEGIRLKRNSREKSESVDKIIKYIQSHYRHSDLSLNYLSDHFRVSVSHLSKMFKEYTGSNFIDYLMEIRIEKAKELLAGSQEKIRDIAEAVGYTNVNSFTRIFKKITGLTPSEFREREWAKEEEEQAGSA</sequence>
<feature type="transmembrane region" description="Helical" evidence="4">
    <location>
        <begin position="12"/>
        <end position="35"/>
    </location>
</feature>
<evidence type="ECO:0000256" key="3">
    <source>
        <dbReference type="ARBA" id="ARBA00023163"/>
    </source>
</evidence>
<gene>
    <name evidence="6" type="ORF">MJA45_09430</name>
</gene>
<dbReference type="EMBL" id="CP130318">
    <property type="protein sequence ID" value="WNQ13224.1"/>
    <property type="molecule type" value="Genomic_DNA"/>
</dbReference>
<evidence type="ECO:0000256" key="4">
    <source>
        <dbReference type="SAM" id="Phobius"/>
    </source>
</evidence>
<dbReference type="GO" id="GO:0003700">
    <property type="term" value="F:DNA-binding transcription factor activity"/>
    <property type="evidence" value="ECO:0007669"/>
    <property type="project" value="InterPro"/>
</dbReference>
<dbReference type="SMART" id="SM00342">
    <property type="entry name" value="HTH_ARAC"/>
    <property type="match status" value="1"/>
</dbReference>
<evidence type="ECO:0000256" key="2">
    <source>
        <dbReference type="ARBA" id="ARBA00023125"/>
    </source>
</evidence>
<keyword evidence="4" id="KW-0812">Transmembrane</keyword>
<dbReference type="PANTHER" id="PTHR43280:SF28">
    <property type="entry name" value="HTH-TYPE TRANSCRIPTIONAL ACTIVATOR RHAS"/>
    <property type="match status" value="1"/>
</dbReference>
<dbReference type="InterPro" id="IPR020449">
    <property type="entry name" value="Tscrpt_reg_AraC-type_HTH"/>
</dbReference>
<dbReference type="InterPro" id="IPR041522">
    <property type="entry name" value="CdaR_GGDEF"/>
</dbReference>
<dbReference type="InterPro" id="IPR018062">
    <property type="entry name" value="HTH_AraC-typ_CS"/>
</dbReference>
<organism evidence="6 7">
    <name type="scientific">Paenibacillus aurantius</name>
    <dbReference type="NCBI Taxonomy" id="2918900"/>
    <lineage>
        <taxon>Bacteria</taxon>
        <taxon>Bacillati</taxon>
        <taxon>Bacillota</taxon>
        <taxon>Bacilli</taxon>
        <taxon>Bacillales</taxon>
        <taxon>Paenibacillaceae</taxon>
        <taxon>Paenibacillus</taxon>
    </lineage>
</organism>
<name>A0AA96LFS2_9BACL</name>
<proteinExistence type="predicted"/>
<accession>A0AA96LFS2</accession>
<dbReference type="PRINTS" id="PR00032">
    <property type="entry name" value="HTHARAC"/>
</dbReference>
<dbReference type="Gene3D" id="1.10.10.60">
    <property type="entry name" value="Homeodomain-like"/>
    <property type="match status" value="2"/>
</dbReference>
<evidence type="ECO:0000256" key="1">
    <source>
        <dbReference type="ARBA" id="ARBA00023015"/>
    </source>
</evidence>
<dbReference type="PROSITE" id="PS00041">
    <property type="entry name" value="HTH_ARAC_FAMILY_1"/>
    <property type="match status" value="1"/>
</dbReference>
<dbReference type="AlphaFoldDB" id="A0AA96LFS2"/>
<dbReference type="Pfam" id="PF12833">
    <property type="entry name" value="HTH_18"/>
    <property type="match status" value="1"/>
</dbReference>
<dbReference type="PROSITE" id="PS01124">
    <property type="entry name" value="HTH_ARAC_FAMILY_2"/>
    <property type="match status" value="1"/>
</dbReference>
<dbReference type="RefSeq" id="WP_315607004.1">
    <property type="nucleotide sequence ID" value="NZ_CP130318.1"/>
</dbReference>
<protein>
    <submittedName>
        <fullName evidence="6">Helix-turn-helix domain-containing protein</fullName>
    </submittedName>
</protein>
<keyword evidence="3" id="KW-0804">Transcription</keyword>
<evidence type="ECO:0000313" key="6">
    <source>
        <dbReference type="EMBL" id="WNQ13224.1"/>
    </source>
</evidence>
<evidence type="ECO:0000313" key="7">
    <source>
        <dbReference type="Proteomes" id="UP001305702"/>
    </source>
</evidence>
<dbReference type="Pfam" id="PF17853">
    <property type="entry name" value="GGDEF_2"/>
    <property type="match status" value="1"/>
</dbReference>
<dbReference type="GO" id="GO:0043565">
    <property type="term" value="F:sequence-specific DNA binding"/>
    <property type="evidence" value="ECO:0007669"/>
    <property type="project" value="InterPro"/>
</dbReference>
<evidence type="ECO:0000259" key="5">
    <source>
        <dbReference type="PROSITE" id="PS01124"/>
    </source>
</evidence>
<keyword evidence="7" id="KW-1185">Reference proteome</keyword>
<dbReference type="Gene3D" id="3.30.450.20">
    <property type="entry name" value="PAS domain"/>
    <property type="match status" value="1"/>
</dbReference>
<keyword evidence="1" id="KW-0805">Transcription regulation</keyword>
<reference evidence="6 7" key="1">
    <citation type="submission" date="2022-02" db="EMBL/GenBank/DDBJ databases">
        <title>Paenibacillus sp. MBLB1776 Whole Genome Shotgun Sequencing.</title>
        <authorList>
            <person name="Hwang C.Y."/>
            <person name="Cho E.-S."/>
            <person name="Seo M.-J."/>
        </authorList>
    </citation>
    <scope>NUCLEOTIDE SEQUENCE [LARGE SCALE GENOMIC DNA]</scope>
    <source>
        <strain evidence="6 7">MBLB1776</strain>
    </source>
</reference>
<dbReference type="InterPro" id="IPR018060">
    <property type="entry name" value="HTH_AraC"/>
</dbReference>
<dbReference type="SUPFAM" id="SSF46689">
    <property type="entry name" value="Homeodomain-like"/>
    <property type="match status" value="2"/>
</dbReference>
<keyword evidence="4" id="KW-0472">Membrane</keyword>
<dbReference type="Proteomes" id="UP001305702">
    <property type="component" value="Chromosome"/>
</dbReference>
<dbReference type="KEGG" id="paun:MJA45_09430"/>
<dbReference type="InterPro" id="IPR009057">
    <property type="entry name" value="Homeodomain-like_sf"/>
</dbReference>